<dbReference type="SMART" id="SM00240">
    <property type="entry name" value="FHA"/>
    <property type="match status" value="1"/>
</dbReference>
<evidence type="ECO:0000313" key="3">
    <source>
        <dbReference type="EMBL" id="QOY61016.1"/>
    </source>
</evidence>
<feature type="domain" description="FHA" evidence="2">
    <location>
        <begin position="99"/>
        <end position="148"/>
    </location>
</feature>
<dbReference type="CDD" id="cd00060">
    <property type="entry name" value="FHA"/>
    <property type="match status" value="1"/>
</dbReference>
<dbReference type="Pfam" id="PF00498">
    <property type="entry name" value="FHA"/>
    <property type="match status" value="1"/>
</dbReference>
<name>A0A7S7M976_9ACTN</name>
<evidence type="ECO:0000259" key="2">
    <source>
        <dbReference type="PROSITE" id="PS50006"/>
    </source>
</evidence>
<dbReference type="Gene3D" id="2.60.200.20">
    <property type="match status" value="1"/>
</dbReference>
<dbReference type="EMBL" id="CP063767">
    <property type="protein sequence ID" value="QOY61016.1"/>
    <property type="molecule type" value="Genomic_DNA"/>
</dbReference>
<dbReference type="RefSeq" id="WP_194371969.1">
    <property type="nucleotide sequence ID" value="NZ_CP063767.1"/>
</dbReference>
<evidence type="ECO:0000313" key="4">
    <source>
        <dbReference type="Proteomes" id="UP000593735"/>
    </source>
</evidence>
<organism evidence="3 4">
    <name type="scientific">Thermophilibacter immobilis</name>
    <dbReference type="NCBI Taxonomy" id="2779519"/>
    <lineage>
        <taxon>Bacteria</taxon>
        <taxon>Bacillati</taxon>
        <taxon>Actinomycetota</taxon>
        <taxon>Coriobacteriia</taxon>
        <taxon>Coriobacteriales</taxon>
        <taxon>Atopobiaceae</taxon>
        <taxon>Thermophilibacter</taxon>
    </lineage>
</organism>
<keyword evidence="1" id="KW-0597">Phosphoprotein</keyword>
<accession>A0A7S7M976</accession>
<dbReference type="InterPro" id="IPR000253">
    <property type="entry name" value="FHA_dom"/>
</dbReference>
<reference evidence="3 4" key="1">
    <citation type="submission" date="2020-10" db="EMBL/GenBank/DDBJ databases">
        <title>Olsenella immobilis sp.nov., isolated from the mud in a fermentation cellar used for the production of Chinese strong-flavoured liquor.</title>
        <authorList>
            <person name="Lu L."/>
        </authorList>
    </citation>
    <scope>NUCLEOTIDE SEQUENCE [LARGE SCALE GENOMIC DNA]</scope>
    <source>
        <strain evidence="3 4">LZLJ-2</strain>
    </source>
</reference>
<dbReference type="InterPro" id="IPR008984">
    <property type="entry name" value="SMAD_FHA_dom_sf"/>
</dbReference>
<evidence type="ECO:0000256" key="1">
    <source>
        <dbReference type="ARBA" id="ARBA00022553"/>
    </source>
</evidence>
<dbReference type="KEGG" id="tio:INP52_02055"/>
<dbReference type="PROSITE" id="PS50006">
    <property type="entry name" value="FHA_DOMAIN"/>
    <property type="match status" value="1"/>
</dbReference>
<dbReference type="AlphaFoldDB" id="A0A7S7M976"/>
<sequence length="179" mass="18915">MGSRDGGRSCYETKECPRCGAELYADLQICYGCLYDFSRDVTHAAPVLPDADPHRDEGGEDTYDLGAAASILARATGPVGMLVRTSVADLWVSVPEEGLLLGRDPSCDVVLHSPAVSRRHLRVVPTPNGMDVCDLGSTNPATYRGREVADRVAVAYGESVDVCGCLLTMTGPATGPLEG</sequence>
<proteinExistence type="predicted"/>
<dbReference type="Proteomes" id="UP000593735">
    <property type="component" value="Chromosome"/>
</dbReference>
<dbReference type="SUPFAM" id="SSF49879">
    <property type="entry name" value="SMAD/FHA domain"/>
    <property type="match status" value="1"/>
</dbReference>
<keyword evidence="4" id="KW-1185">Reference proteome</keyword>
<gene>
    <name evidence="3" type="ORF">INP52_02055</name>
</gene>
<protein>
    <submittedName>
        <fullName evidence="3">FHA domain-containing protein</fullName>
    </submittedName>
</protein>